<evidence type="ECO:0000256" key="4">
    <source>
        <dbReference type="ARBA" id="ARBA00022723"/>
    </source>
</evidence>
<dbReference type="GO" id="GO:0046872">
    <property type="term" value="F:metal ion binding"/>
    <property type="evidence" value="ECO:0007669"/>
    <property type="project" value="UniProtKB-KW"/>
</dbReference>
<evidence type="ECO:0000256" key="2">
    <source>
        <dbReference type="ARBA" id="ARBA00008387"/>
    </source>
</evidence>
<dbReference type="InterPro" id="IPR008707">
    <property type="entry name" value="B-propeller_PilY1"/>
</dbReference>
<keyword evidence="3" id="KW-1029">Fimbrium biogenesis</keyword>
<dbReference type="SUPFAM" id="SSF50998">
    <property type="entry name" value="Quinoprotein alcohol dehydrogenase-like"/>
    <property type="match status" value="1"/>
</dbReference>
<evidence type="ECO:0000259" key="7">
    <source>
        <dbReference type="Pfam" id="PF05567"/>
    </source>
</evidence>
<accession>A0AB38YJ42</accession>
<dbReference type="Gene3D" id="2.130.10.10">
    <property type="entry name" value="YVTN repeat-like/Quinoprotein amine dehydrogenase"/>
    <property type="match status" value="1"/>
</dbReference>
<dbReference type="RefSeq" id="WP_304996145.1">
    <property type="nucleotide sequence ID" value="NZ_CP101717.1"/>
</dbReference>
<dbReference type="Pfam" id="PF05567">
    <property type="entry name" value="T4P_PilY1"/>
    <property type="match status" value="1"/>
</dbReference>
<comment type="similarity">
    <text evidence="2">Belongs to the PilY1 family.</text>
</comment>
<keyword evidence="5" id="KW-0106">Calcium</keyword>
<dbReference type="InterPro" id="IPR015943">
    <property type="entry name" value="WD40/YVTN_repeat-like_dom_sf"/>
</dbReference>
<keyword evidence="4" id="KW-0479">Metal-binding</keyword>
<dbReference type="EMBL" id="CP101717">
    <property type="protein sequence ID" value="WLD58860.1"/>
    <property type="molecule type" value="Genomic_DNA"/>
</dbReference>
<evidence type="ECO:0000256" key="6">
    <source>
        <dbReference type="ARBA" id="ARBA00023263"/>
    </source>
</evidence>
<protein>
    <submittedName>
        <fullName evidence="8">PilC/PilY family type IV pilus protein</fullName>
    </submittedName>
</protein>
<dbReference type="InterPro" id="IPR011047">
    <property type="entry name" value="Quinoprotein_ADH-like_sf"/>
</dbReference>
<gene>
    <name evidence="8" type="ORF">NFC81_03455</name>
</gene>
<comment type="subcellular location">
    <subcellularLocation>
        <location evidence="1">Fimbrium</location>
    </subcellularLocation>
</comment>
<evidence type="ECO:0000313" key="8">
    <source>
        <dbReference type="EMBL" id="WLD58860.1"/>
    </source>
</evidence>
<dbReference type="GO" id="GO:0009289">
    <property type="term" value="C:pilus"/>
    <property type="evidence" value="ECO:0007669"/>
    <property type="project" value="UniProtKB-SubCell"/>
</dbReference>
<keyword evidence="6" id="KW-0281">Fimbrium</keyword>
<evidence type="ECO:0000256" key="5">
    <source>
        <dbReference type="ARBA" id="ARBA00022837"/>
    </source>
</evidence>
<dbReference type="AlphaFoldDB" id="A0AB38YJ42"/>
<reference evidence="8" key="1">
    <citation type="submission" date="2022-07" db="EMBL/GenBank/DDBJ databases">
        <title>Complete genome sequence of Salinispirillum sp. LH10-3-1 capable of multiple carbohydrate inversion isolated from a soda lake.</title>
        <authorList>
            <person name="Liu J."/>
            <person name="Zhai Y."/>
            <person name="Zhang H."/>
            <person name="Yang H."/>
            <person name="Qu J."/>
            <person name="Li J."/>
        </authorList>
    </citation>
    <scope>NUCLEOTIDE SEQUENCE</scope>
    <source>
        <strain evidence="8">LH 10-3-1</strain>
    </source>
</reference>
<sequence>MNQHSTSTWRLLRNRFTGWMGILLMLWSQLSAAPINIANTPLFLTSNVDPNIMFIIDDSGSMRFELMPDDIIYSTARFIFPRADNVYGTGAYNNRVPTVDANDPYNAFSRSSQTNTVYYDPSITYTPWVKHDGSLYPNAAASCALHNPKNTTADFNRDLCINLTVENENHNEVRWISCASQGRDCSATTANKKFWPATYFVLNDTDNVWDWNSYTKVEIKEGNTYSGDGRENRTDCVAGVCTYAQEIQNFANWYTYYRSRTLAARAGIGRAFAEQSEGMRVGYGAINKGSENIDQLGNTQTIVRGVRPFSGEDRKKFFELLYESDVPAMGTPLRRALDDAGKYFSSTSNRGPWGAVPGSNVSTDHLQCRQSFTILMTDGYWSGTVPTGIGDQDNKDGSLIEGPGGQSYQYIATADENRPFFADRGDTLADVAMKYWKNDLRPLLPNRVPTTDRNPAFWQHMVTYGVGLGVTGSITPDEAWKAFWAEEKIEWPEVNTNAGKIDDLLHAAINSRGGFFSAAEPDVFADELGAVLRDIVAQVEGSATAAATSSSVLRTDTVAYSAGFRSTDWSGLLQAHEILPGGVRGPLVWDAEQTLRNRAAPRKLYTYNSDTDRGVDLDLNQLAATQRASIDIDGRGSDRLNWLAGTEFGDLRSRSGTGAQRLLGDIIYSNPQFVGRQSFGYGTLNDYHVFRGTIANRADVIYVGANSGFLHAFDAQSGEELFAYMPSTLLGTDPAQQAPIASLMEEDYQHRYFMDGTPVIADAYVDNQWRTLLIGTQGLGGRTVFALDITDPENFDPEDHILWEFTHDELGYNVGQPTIVQTRDGKWRAVFGNGYNSANNKAQLFVVNLDDPDDFRIIDTGEGSAAQPNGLAAPLLLNYPNSDRRASRSYAGDLLGNLWRFNLADADPENWTAVKTFTATDPDNGLPQPITTRPVAALDQRANGLIVSFGTGSYFRNQDSAENSTQIQSLYGVFDGFTGGPWTRANLLEQEIIFEDSVTVEDAEGNEIEYESLRVVSDNDPETSAPSEHRGWVLDLIHDNKFTGERVISRPTRPSGDGRGSVRFTTLVPNEDPCSTGRAGFLMDLDIFTGGRHAFPVFDLDGDGSITSGGGDTITITITDSDGSTTEVEVPVSGVGNITQGEELRVVTDEDGIDNIVPDINNPGTNNPGLLGGERTTGRQAWEQIR</sequence>
<proteinExistence type="inferred from homology"/>
<feature type="domain" description="PilY1 beta-propeller" evidence="7">
    <location>
        <begin position="663"/>
        <end position="980"/>
    </location>
</feature>
<organism evidence="8">
    <name type="scientific">Salinispirillum sp. LH 10-3-1</name>
    <dbReference type="NCBI Taxonomy" id="2952525"/>
    <lineage>
        <taxon>Bacteria</taxon>
        <taxon>Pseudomonadati</taxon>
        <taxon>Pseudomonadota</taxon>
        <taxon>Gammaproteobacteria</taxon>
        <taxon>Oceanospirillales</taxon>
        <taxon>Saccharospirillaceae</taxon>
        <taxon>Salinispirillum</taxon>
    </lineage>
</organism>
<evidence type="ECO:0000256" key="1">
    <source>
        <dbReference type="ARBA" id="ARBA00004561"/>
    </source>
</evidence>
<evidence type="ECO:0000256" key="3">
    <source>
        <dbReference type="ARBA" id="ARBA00022558"/>
    </source>
</evidence>
<name>A0AB38YJ42_9GAMM</name>